<proteinExistence type="predicted"/>
<reference evidence="3 4" key="1">
    <citation type="submission" date="2014-04" db="EMBL/GenBank/DDBJ databases">
        <authorList>
            <consortium name="DOE Joint Genome Institute"/>
            <person name="Kuo A."/>
            <person name="Martino E."/>
            <person name="Perotto S."/>
            <person name="Kohler A."/>
            <person name="Nagy L.G."/>
            <person name="Floudas D."/>
            <person name="Copeland A."/>
            <person name="Barry K.W."/>
            <person name="Cichocki N."/>
            <person name="Veneault-Fourrey C."/>
            <person name="LaButti K."/>
            <person name="Lindquist E.A."/>
            <person name="Lipzen A."/>
            <person name="Lundell T."/>
            <person name="Morin E."/>
            <person name="Murat C."/>
            <person name="Sun H."/>
            <person name="Tunlid A."/>
            <person name="Henrissat B."/>
            <person name="Grigoriev I.V."/>
            <person name="Hibbett D.S."/>
            <person name="Martin F."/>
            <person name="Nordberg H.P."/>
            <person name="Cantor M.N."/>
            <person name="Hua S.X."/>
        </authorList>
    </citation>
    <scope>NUCLEOTIDE SEQUENCE [LARGE SCALE GENOMIC DNA]</scope>
    <source>
        <strain evidence="3 4">Zn</strain>
    </source>
</reference>
<feature type="domain" description="Myb-like DNA-binding" evidence="2">
    <location>
        <begin position="63"/>
        <end position="97"/>
    </location>
</feature>
<dbReference type="InParanoid" id="A0A0C3GWM5"/>
<dbReference type="STRING" id="913774.A0A0C3GWM5"/>
<feature type="region of interest" description="Disordered" evidence="1">
    <location>
        <begin position="100"/>
        <end position="210"/>
    </location>
</feature>
<gene>
    <name evidence="3" type="ORF">OIDMADRAFT_33719</name>
</gene>
<accession>A0A0C3GWM5</accession>
<reference evidence="4" key="2">
    <citation type="submission" date="2015-01" db="EMBL/GenBank/DDBJ databases">
        <title>Evolutionary Origins and Diversification of the Mycorrhizal Mutualists.</title>
        <authorList>
            <consortium name="DOE Joint Genome Institute"/>
            <consortium name="Mycorrhizal Genomics Consortium"/>
            <person name="Kohler A."/>
            <person name="Kuo A."/>
            <person name="Nagy L.G."/>
            <person name="Floudas D."/>
            <person name="Copeland A."/>
            <person name="Barry K.W."/>
            <person name="Cichocki N."/>
            <person name="Veneault-Fourrey C."/>
            <person name="LaButti K."/>
            <person name="Lindquist E.A."/>
            <person name="Lipzen A."/>
            <person name="Lundell T."/>
            <person name="Morin E."/>
            <person name="Murat C."/>
            <person name="Riley R."/>
            <person name="Ohm R."/>
            <person name="Sun H."/>
            <person name="Tunlid A."/>
            <person name="Henrissat B."/>
            <person name="Grigoriev I.V."/>
            <person name="Hibbett D.S."/>
            <person name="Martin F."/>
        </authorList>
    </citation>
    <scope>NUCLEOTIDE SEQUENCE [LARGE SCALE GENOMIC DNA]</scope>
    <source>
        <strain evidence="4">Zn</strain>
    </source>
</reference>
<name>A0A0C3GWM5_OIDMZ</name>
<dbReference type="AlphaFoldDB" id="A0A0C3GWM5"/>
<dbReference type="OrthoDB" id="3944408at2759"/>
<evidence type="ECO:0000313" key="3">
    <source>
        <dbReference type="EMBL" id="KIM95629.1"/>
    </source>
</evidence>
<dbReference type="Pfam" id="PF22980">
    <property type="entry name" value="Myb_DNA-bind_8"/>
    <property type="match status" value="1"/>
</dbReference>
<dbReference type="EMBL" id="KN832886">
    <property type="protein sequence ID" value="KIM95629.1"/>
    <property type="molecule type" value="Genomic_DNA"/>
</dbReference>
<evidence type="ECO:0000256" key="1">
    <source>
        <dbReference type="SAM" id="MobiDB-lite"/>
    </source>
</evidence>
<evidence type="ECO:0000259" key="2">
    <source>
        <dbReference type="Pfam" id="PF22980"/>
    </source>
</evidence>
<dbReference type="HOGENOM" id="CLU_1310463_0_0_1"/>
<keyword evidence="4" id="KW-1185">Reference proteome</keyword>
<protein>
    <recommendedName>
        <fullName evidence="2">Myb-like DNA-binding domain-containing protein</fullName>
    </recommendedName>
</protein>
<dbReference type="Proteomes" id="UP000054321">
    <property type="component" value="Unassembled WGS sequence"/>
</dbReference>
<evidence type="ECO:0000313" key="4">
    <source>
        <dbReference type="Proteomes" id="UP000054321"/>
    </source>
</evidence>
<sequence length="210" mass="23692">MAKHTKQQLTVNSVAYGRAQDISRLLIISPHNAIEQPPEQYLRAEEAGLETQQRPLGRPLFHTIDWNKVAHDPILSQEITNGHAAHIRYSRFKKQMEGTVPVRRPHNNNSPGHSSTPKKSKVEKSATKSPHTIKERTLSEDVGEREKLEAEESGYGIGDDIPEVASHRTQNPRINIKREDSPRLAAVASQNRDNDERSYCAQMYSSDDEA</sequence>
<dbReference type="InterPro" id="IPR054505">
    <property type="entry name" value="Myb_DNA-bind_8"/>
</dbReference>
<organism evidence="3 4">
    <name type="scientific">Oidiodendron maius (strain Zn)</name>
    <dbReference type="NCBI Taxonomy" id="913774"/>
    <lineage>
        <taxon>Eukaryota</taxon>
        <taxon>Fungi</taxon>
        <taxon>Dikarya</taxon>
        <taxon>Ascomycota</taxon>
        <taxon>Pezizomycotina</taxon>
        <taxon>Leotiomycetes</taxon>
        <taxon>Leotiomycetes incertae sedis</taxon>
        <taxon>Myxotrichaceae</taxon>
        <taxon>Oidiodendron</taxon>
    </lineage>
</organism>
<feature type="compositionally biased region" description="Basic and acidic residues" evidence="1">
    <location>
        <begin position="120"/>
        <end position="150"/>
    </location>
</feature>